<accession>A0A1I3LXR1</accession>
<evidence type="ECO:0000256" key="1">
    <source>
        <dbReference type="SAM" id="SignalP"/>
    </source>
</evidence>
<keyword evidence="1" id="KW-0732">Signal</keyword>
<gene>
    <name evidence="2" type="ORF">SAMN04488095_1662</name>
</gene>
<organism evidence="2 3">
    <name type="scientific">Jannaschia pohangensis</name>
    <dbReference type="NCBI Taxonomy" id="390807"/>
    <lineage>
        <taxon>Bacteria</taxon>
        <taxon>Pseudomonadati</taxon>
        <taxon>Pseudomonadota</taxon>
        <taxon>Alphaproteobacteria</taxon>
        <taxon>Rhodobacterales</taxon>
        <taxon>Roseobacteraceae</taxon>
        <taxon>Jannaschia</taxon>
    </lineage>
</organism>
<dbReference type="STRING" id="390807.SAMN04488095_1662"/>
<sequence>MKTIITSALVAVATLAAVPAMADSAAAIAHFNQDLEGGDRIILENVKLDQATVVSTRSGAASEVYMHFNADADRASDLRGQVRATSYGSKASVGADIFAAIRAESAENE</sequence>
<keyword evidence="3" id="KW-1185">Reference proteome</keyword>
<dbReference type="EMBL" id="FORA01000002">
    <property type="protein sequence ID" value="SFI89340.1"/>
    <property type="molecule type" value="Genomic_DNA"/>
</dbReference>
<evidence type="ECO:0000313" key="2">
    <source>
        <dbReference type="EMBL" id="SFI89340.1"/>
    </source>
</evidence>
<dbReference type="AlphaFoldDB" id="A0A1I3LXR1"/>
<feature type="chain" id="PRO_5011470056" description="DUF5666 domain-containing protein" evidence="1">
    <location>
        <begin position="23"/>
        <end position="109"/>
    </location>
</feature>
<dbReference type="OrthoDB" id="7659418at2"/>
<feature type="signal peptide" evidence="1">
    <location>
        <begin position="1"/>
        <end position="22"/>
    </location>
</feature>
<dbReference type="Proteomes" id="UP000199110">
    <property type="component" value="Unassembled WGS sequence"/>
</dbReference>
<evidence type="ECO:0000313" key="3">
    <source>
        <dbReference type="Proteomes" id="UP000199110"/>
    </source>
</evidence>
<protein>
    <recommendedName>
        <fullName evidence="4">DUF5666 domain-containing protein</fullName>
    </recommendedName>
</protein>
<name>A0A1I3LXR1_9RHOB</name>
<dbReference type="RefSeq" id="WP_092779191.1">
    <property type="nucleotide sequence ID" value="NZ_FORA01000002.1"/>
</dbReference>
<proteinExistence type="predicted"/>
<reference evidence="2 3" key="1">
    <citation type="submission" date="2016-10" db="EMBL/GenBank/DDBJ databases">
        <authorList>
            <person name="de Groot N.N."/>
        </authorList>
    </citation>
    <scope>NUCLEOTIDE SEQUENCE [LARGE SCALE GENOMIC DNA]</scope>
    <source>
        <strain evidence="2 3">DSM 19073</strain>
    </source>
</reference>
<evidence type="ECO:0008006" key="4">
    <source>
        <dbReference type="Google" id="ProtNLM"/>
    </source>
</evidence>